<evidence type="ECO:0000313" key="4">
    <source>
        <dbReference type="Proteomes" id="UP000198424"/>
    </source>
</evidence>
<dbReference type="EMBL" id="JPRM01000036">
    <property type="protein sequence ID" value="KFF11219.1"/>
    <property type="molecule type" value="Genomic_DNA"/>
</dbReference>
<proteinExistence type="predicted"/>
<evidence type="ECO:0000313" key="3">
    <source>
        <dbReference type="Proteomes" id="UP000028712"/>
    </source>
</evidence>
<dbReference type="Proteomes" id="UP000028712">
    <property type="component" value="Unassembled WGS sequence"/>
</dbReference>
<gene>
    <name evidence="2" type="ORF">B0A62_03220</name>
    <name evidence="1" type="ORF">IW20_19990</name>
</gene>
<keyword evidence="4" id="KW-1185">Reference proteome</keyword>
<sequence>MDKETKKNKRYTYNQQIIKALVDKHGFTPFFIRQCLSGHRNSITADKIRVDYKMLEKELKETIEQFNTK</sequence>
<evidence type="ECO:0000313" key="1">
    <source>
        <dbReference type="EMBL" id="KFF11219.1"/>
    </source>
</evidence>
<name>A0A086A3F5_FLAHY</name>
<organism evidence="1 3">
    <name type="scientific">Flavobacterium hydatis</name>
    <name type="common">Cytophaga aquatilis</name>
    <dbReference type="NCBI Taxonomy" id="991"/>
    <lineage>
        <taxon>Bacteria</taxon>
        <taxon>Pseudomonadati</taxon>
        <taxon>Bacteroidota</taxon>
        <taxon>Flavobacteriia</taxon>
        <taxon>Flavobacteriales</taxon>
        <taxon>Flavobacteriaceae</taxon>
        <taxon>Flavobacterium</taxon>
    </lineage>
</organism>
<protein>
    <submittedName>
        <fullName evidence="1">Uncharacterized protein</fullName>
    </submittedName>
</protein>
<dbReference type="Proteomes" id="UP000198424">
    <property type="component" value="Unassembled WGS sequence"/>
</dbReference>
<dbReference type="OrthoDB" id="1274195at2"/>
<reference evidence="2 4" key="2">
    <citation type="submission" date="2016-11" db="EMBL/GenBank/DDBJ databases">
        <title>Whole genomes of Flavobacteriaceae.</title>
        <authorList>
            <person name="Stine C."/>
            <person name="Li C."/>
            <person name="Tadesse D."/>
        </authorList>
    </citation>
    <scope>NUCLEOTIDE SEQUENCE [LARGE SCALE GENOMIC DNA]</scope>
    <source>
        <strain evidence="2 4">ATCC 29551</strain>
    </source>
</reference>
<dbReference type="eggNOG" id="ENOG502ZQYM">
    <property type="taxonomic scope" value="Bacteria"/>
</dbReference>
<accession>A0A086A3F5</accession>
<comment type="caution">
    <text evidence="1">The sequence shown here is derived from an EMBL/GenBank/DDBJ whole genome shotgun (WGS) entry which is preliminary data.</text>
</comment>
<dbReference type="EMBL" id="MUGY01000002">
    <property type="protein sequence ID" value="OXA97882.1"/>
    <property type="molecule type" value="Genomic_DNA"/>
</dbReference>
<dbReference type="RefSeq" id="WP_035626295.1">
    <property type="nucleotide sequence ID" value="NZ_JBEWQG010000046.1"/>
</dbReference>
<evidence type="ECO:0000313" key="2">
    <source>
        <dbReference type="EMBL" id="OXA97882.1"/>
    </source>
</evidence>
<reference evidence="1 3" key="1">
    <citation type="submission" date="2014-07" db="EMBL/GenBank/DDBJ databases">
        <title>Genome of Flavobacterium hydatis DSM 2063.</title>
        <authorList>
            <person name="Pipes S.E."/>
            <person name="Stropko S.J."/>
            <person name="Newman J.D."/>
        </authorList>
    </citation>
    <scope>NUCLEOTIDE SEQUENCE [LARGE SCALE GENOMIC DNA]</scope>
    <source>
        <strain evidence="1 3">DSM 2063</strain>
    </source>
</reference>
<dbReference type="AlphaFoldDB" id="A0A086A3F5"/>